<gene>
    <name evidence="2" type="ORF">CLEI1391_LOCUS6646</name>
</gene>
<protein>
    <submittedName>
        <fullName evidence="2">Uncharacterized protein</fullName>
    </submittedName>
</protein>
<dbReference type="EMBL" id="HBFB01011733">
    <property type="protein sequence ID" value="CAD8674964.1"/>
    <property type="molecule type" value="Transcribed_RNA"/>
</dbReference>
<accession>A0A7S0WNH6</accession>
<sequence>MPTAAAAATQPPAAQPGTTSAQAGGVAATDNTELAVRQQGSLEEGELFVTVLMCHGNKQLEAELMLDTGCNMDINMSDYKADQLGLPKPSKRAAPLEMGQKQIGAVKRRGAVETVLLLEGEGGGVLEDPLRSAFLEVWTDVGSVQPSDASNSASSIGLCPPMAEAGSEPLAIQVLSPVRKGKDRHEFDAILGATGMAKLRLGIERDSGTLYVKQRTSLHRV</sequence>
<name>A0A7S0WNH6_9CHLO</name>
<evidence type="ECO:0000256" key="1">
    <source>
        <dbReference type="SAM" id="MobiDB-lite"/>
    </source>
</evidence>
<evidence type="ECO:0000313" key="2">
    <source>
        <dbReference type="EMBL" id="CAD8674964.1"/>
    </source>
</evidence>
<feature type="region of interest" description="Disordered" evidence="1">
    <location>
        <begin position="1"/>
        <end position="26"/>
    </location>
</feature>
<dbReference type="AlphaFoldDB" id="A0A7S0WNH6"/>
<proteinExistence type="predicted"/>
<reference evidence="2" key="1">
    <citation type="submission" date="2021-01" db="EMBL/GenBank/DDBJ databases">
        <authorList>
            <person name="Corre E."/>
            <person name="Pelletier E."/>
            <person name="Niang G."/>
            <person name="Scheremetjew M."/>
            <person name="Finn R."/>
            <person name="Kale V."/>
            <person name="Holt S."/>
            <person name="Cochrane G."/>
            <person name="Meng A."/>
            <person name="Brown T."/>
            <person name="Cohen L."/>
        </authorList>
    </citation>
    <scope>NUCLEOTIDE SEQUENCE</scope>
    <source>
        <strain evidence="2">SAG 11-49</strain>
    </source>
</reference>
<organism evidence="2">
    <name type="scientific">Chlamydomonas leiostraca</name>
    <dbReference type="NCBI Taxonomy" id="1034604"/>
    <lineage>
        <taxon>Eukaryota</taxon>
        <taxon>Viridiplantae</taxon>
        <taxon>Chlorophyta</taxon>
        <taxon>core chlorophytes</taxon>
        <taxon>Chlorophyceae</taxon>
        <taxon>CS clade</taxon>
        <taxon>Chlamydomonadales</taxon>
        <taxon>Chlamydomonadaceae</taxon>
        <taxon>Chlamydomonas</taxon>
    </lineage>
</organism>
<feature type="compositionally biased region" description="Low complexity" evidence="1">
    <location>
        <begin position="1"/>
        <end position="25"/>
    </location>
</feature>